<keyword evidence="1 4" id="KW-0808">Transferase</keyword>
<dbReference type="InterPro" id="IPR004821">
    <property type="entry name" value="Cyt_trans-like"/>
</dbReference>
<organism evidence="4 5">
    <name type="scientific">Tannerella forsythia</name>
    <name type="common">Bacteroides forsythus</name>
    <dbReference type="NCBI Taxonomy" id="28112"/>
    <lineage>
        <taxon>Bacteria</taxon>
        <taxon>Pseudomonadati</taxon>
        <taxon>Bacteroidota</taxon>
        <taxon>Bacteroidia</taxon>
        <taxon>Bacteroidales</taxon>
        <taxon>Tannerellaceae</taxon>
        <taxon>Tannerella</taxon>
    </lineage>
</organism>
<protein>
    <submittedName>
        <fullName evidence="4">Cytidyltransferase</fullName>
    </submittedName>
</protein>
<dbReference type="InterPro" id="IPR036554">
    <property type="entry name" value="GHMP_kinase_C_sf"/>
</dbReference>
<keyword evidence="2" id="KW-0548">Nucleotidyltransferase</keyword>
<dbReference type="InterPro" id="IPR001174">
    <property type="entry name" value="HddA/FKP"/>
</dbReference>
<dbReference type="InterPro" id="IPR014729">
    <property type="entry name" value="Rossmann-like_a/b/a_fold"/>
</dbReference>
<accession>A0A3P1Y1P3</accession>
<evidence type="ECO:0000256" key="2">
    <source>
        <dbReference type="ARBA" id="ARBA00022695"/>
    </source>
</evidence>
<evidence type="ECO:0000256" key="1">
    <source>
        <dbReference type="ARBA" id="ARBA00022679"/>
    </source>
</evidence>
<dbReference type="Proteomes" id="UP000278609">
    <property type="component" value="Unassembled WGS sequence"/>
</dbReference>
<dbReference type="InterPro" id="IPR050385">
    <property type="entry name" value="Archaeal_FAD_synthase"/>
</dbReference>
<gene>
    <name evidence="4" type="ORF">EII40_00700</name>
</gene>
<dbReference type="SUPFAM" id="SSF55060">
    <property type="entry name" value="GHMP Kinase, C-terminal domain"/>
    <property type="match status" value="1"/>
</dbReference>
<dbReference type="PANTHER" id="PTHR43793:SF1">
    <property type="entry name" value="FAD SYNTHASE"/>
    <property type="match status" value="1"/>
</dbReference>
<dbReference type="GO" id="GO:0016301">
    <property type="term" value="F:kinase activity"/>
    <property type="evidence" value="ECO:0007669"/>
    <property type="project" value="InterPro"/>
</dbReference>
<dbReference type="Pfam" id="PF01467">
    <property type="entry name" value="CTP_transf_like"/>
    <property type="match status" value="1"/>
</dbReference>
<dbReference type="NCBIfam" id="TIGR00125">
    <property type="entry name" value="cyt_tran_rel"/>
    <property type="match status" value="1"/>
</dbReference>
<dbReference type="GO" id="GO:0005524">
    <property type="term" value="F:ATP binding"/>
    <property type="evidence" value="ECO:0007669"/>
    <property type="project" value="InterPro"/>
</dbReference>
<dbReference type="OrthoDB" id="9795543at2"/>
<comment type="caution">
    <text evidence="4">The sequence shown here is derived from an EMBL/GenBank/DDBJ whole genome shotgun (WGS) entry which is preliminary data.</text>
</comment>
<dbReference type="PRINTS" id="PR00960">
    <property type="entry name" value="LMBPPROTEIN"/>
</dbReference>
<feature type="domain" description="Cytidyltransferase-like" evidence="3">
    <location>
        <begin position="8"/>
        <end position="119"/>
    </location>
</feature>
<evidence type="ECO:0000313" key="5">
    <source>
        <dbReference type="Proteomes" id="UP000278609"/>
    </source>
</evidence>
<dbReference type="PANTHER" id="PTHR43793">
    <property type="entry name" value="FAD SYNTHASE"/>
    <property type="match status" value="1"/>
</dbReference>
<dbReference type="AlphaFoldDB" id="A0A3P1Y1P3"/>
<sequence length="379" mass="42394">MGKKKVFVSGCYDMLHSGHVAFFEEAATHGDLYVGIGSDKTVHELKARKTIHTEDERLYMVRALKSVKEAWVNSGSGVLDFVEDMKRLQPDIFFVNSDGHTPAKEQLCRELGIQYIVSRRIPHGGLPVRSTTALRKECLIPYRLDLAGGWLDQPYVSKYSSGAVLTISIEPDYEFNDRSGMSTSSRKKAIELWQTDIPEGDKEKLARTLFCFENPPGTKYVSGSQDSLGIVLPGLNRLYYNGDYWPESIESITDRELLGWIEERLWLVPLSPRHAEYDVLANTRINEADAKRLSQAAEVCWQALKAKDVIAWGRAASDSFEAQVAMFPNMIVPEVLTTLEAYKSSVLGWKISGAGGGGYLVLVSEQPIEKAIQIRIRKG</sequence>
<evidence type="ECO:0000259" key="3">
    <source>
        <dbReference type="Pfam" id="PF01467"/>
    </source>
</evidence>
<evidence type="ECO:0000313" key="4">
    <source>
        <dbReference type="EMBL" id="RRD63033.1"/>
    </source>
</evidence>
<proteinExistence type="predicted"/>
<name>A0A3P1Y1P3_TANFO</name>
<dbReference type="Gene3D" id="3.30.230.120">
    <property type="match status" value="1"/>
</dbReference>
<dbReference type="SUPFAM" id="SSF52374">
    <property type="entry name" value="Nucleotidylyl transferase"/>
    <property type="match status" value="1"/>
</dbReference>
<dbReference type="Gene3D" id="3.40.50.620">
    <property type="entry name" value="HUPs"/>
    <property type="match status" value="1"/>
</dbReference>
<dbReference type="EMBL" id="RQYS01000002">
    <property type="protein sequence ID" value="RRD63033.1"/>
    <property type="molecule type" value="Genomic_DNA"/>
</dbReference>
<dbReference type="RefSeq" id="WP_124750359.1">
    <property type="nucleotide sequence ID" value="NZ_RQYS01000002.1"/>
</dbReference>
<dbReference type="GO" id="GO:0016779">
    <property type="term" value="F:nucleotidyltransferase activity"/>
    <property type="evidence" value="ECO:0007669"/>
    <property type="project" value="UniProtKB-KW"/>
</dbReference>
<reference evidence="4 5" key="1">
    <citation type="submission" date="2018-11" db="EMBL/GenBank/DDBJ databases">
        <title>Genomes From Bacteria Associated with the Canine Oral Cavity: a Test Case for Automated Genome-Based Taxonomic Assignment.</title>
        <authorList>
            <person name="Coil D.A."/>
            <person name="Jospin G."/>
            <person name="Darling A.E."/>
            <person name="Wallis C."/>
            <person name="Davis I.J."/>
            <person name="Harris S."/>
            <person name="Eisen J.A."/>
            <person name="Holcombe L.J."/>
            <person name="O'Flynn C."/>
        </authorList>
    </citation>
    <scope>NUCLEOTIDE SEQUENCE [LARGE SCALE GENOMIC DNA]</scope>
    <source>
        <strain evidence="4 5">OH2617_COT-023</strain>
    </source>
</reference>